<accession>A0A4R4K4P9</accession>
<feature type="chain" id="PRO_5020313181" description="Bor protein" evidence="1">
    <location>
        <begin position="21"/>
        <end position="97"/>
    </location>
</feature>
<name>A0A4R4K4P9_9BACT</name>
<dbReference type="AlphaFoldDB" id="A0A4R4K4P9"/>
<evidence type="ECO:0000313" key="3">
    <source>
        <dbReference type="Proteomes" id="UP000295706"/>
    </source>
</evidence>
<dbReference type="InterPro" id="IPR010438">
    <property type="entry name" value="Lambda_Bor"/>
</dbReference>
<dbReference type="OrthoDB" id="1453440at2"/>
<comment type="caution">
    <text evidence="2">The sequence shown here is derived from an EMBL/GenBank/DDBJ whole genome shotgun (WGS) entry which is preliminary data.</text>
</comment>
<dbReference type="EMBL" id="SMJU01000012">
    <property type="protein sequence ID" value="TDB62360.1"/>
    <property type="molecule type" value="Genomic_DNA"/>
</dbReference>
<protein>
    <recommendedName>
        <fullName evidence="4">Bor protein</fullName>
    </recommendedName>
</protein>
<reference evidence="2 3" key="1">
    <citation type="submission" date="2019-02" db="EMBL/GenBank/DDBJ databases">
        <title>Arundinibacter roseus gen. nov., sp. nov., a new member of the family Cytophagaceae.</title>
        <authorList>
            <person name="Szuroczki S."/>
            <person name="Khayer B."/>
            <person name="Sproer C."/>
            <person name="Toumi M."/>
            <person name="Szabo A."/>
            <person name="Felfoldi T."/>
            <person name="Schumann P."/>
            <person name="Toth E."/>
        </authorList>
    </citation>
    <scope>NUCLEOTIDE SEQUENCE [LARGE SCALE GENOMIC DNA]</scope>
    <source>
        <strain evidence="2 3">DMA-k-7a</strain>
    </source>
</reference>
<sequence length="97" mass="10274">MKKILLSLALVAGMSMSLSSCYTYTVVVGKGSQTGVEVKKMNHYLIYGLAPVGVADPKVLAGGATDYDVTITHTFIDGLINAITFGIYTPTTTIVKK</sequence>
<dbReference type="PROSITE" id="PS51257">
    <property type="entry name" value="PROKAR_LIPOPROTEIN"/>
    <property type="match status" value="1"/>
</dbReference>
<evidence type="ECO:0000256" key="1">
    <source>
        <dbReference type="SAM" id="SignalP"/>
    </source>
</evidence>
<keyword evidence="3" id="KW-1185">Reference proteome</keyword>
<organism evidence="2 3">
    <name type="scientific">Arundinibacter roseus</name>
    <dbReference type="NCBI Taxonomy" id="2070510"/>
    <lineage>
        <taxon>Bacteria</taxon>
        <taxon>Pseudomonadati</taxon>
        <taxon>Bacteroidota</taxon>
        <taxon>Cytophagia</taxon>
        <taxon>Cytophagales</taxon>
        <taxon>Spirosomataceae</taxon>
        <taxon>Arundinibacter</taxon>
    </lineage>
</organism>
<keyword evidence="1" id="KW-0732">Signal</keyword>
<dbReference type="RefSeq" id="WP_132120421.1">
    <property type="nucleotide sequence ID" value="NZ_SMJU01000012.1"/>
</dbReference>
<gene>
    <name evidence="2" type="ORF">EZE20_18435</name>
</gene>
<dbReference type="Pfam" id="PF06291">
    <property type="entry name" value="Lambda_Bor"/>
    <property type="match status" value="1"/>
</dbReference>
<evidence type="ECO:0008006" key="4">
    <source>
        <dbReference type="Google" id="ProtNLM"/>
    </source>
</evidence>
<dbReference type="Proteomes" id="UP000295706">
    <property type="component" value="Unassembled WGS sequence"/>
</dbReference>
<proteinExistence type="predicted"/>
<evidence type="ECO:0000313" key="2">
    <source>
        <dbReference type="EMBL" id="TDB62360.1"/>
    </source>
</evidence>
<feature type="signal peptide" evidence="1">
    <location>
        <begin position="1"/>
        <end position="20"/>
    </location>
</feature>